<comment type="catalytic activity">
    <reaction evidence="1 5">
        <text>L-glutamyl-[protein] + S-adenosyl-L-methionine = [protein]-L-glutamate 5-O-methyl ester + S-adenosyl-L-homocysteine</text>
        <dbReference type="Rhea" id="RHEA:24452"/>
        <dbReference type="Rhea" id="RHEA-COMP:10208"/>
        <dbReference type="Rhea" id="RHEA-COMP:10311"/>
        <dbReference type="ChEBI" id="CHEBI:29973"/>
        <dbReference type="ChEBI" id="CHEBI:57856"/>
        <dbReference type="ChEBI" id="CHEBI:59789"/>
        <dbReference type="ChEBI" id="CHEBI:82795"/>
        <dbReference type="EC" id="2.1.1.80"/>
    </reaction>
</comment>
<accession>A0A4Y3M5P5</accession>
<dbReference type="InterPro" id="IPR026024">
    <property type="entry name" value="Chemotaxis_MeTrfase_CheR"/>
</dbReference>
<dbReference type="InterPro" id="IPR022641">
    <property type="entry name" value="CheR_N"/>
</dbReference>
<feature type="binding site" evidence="6">
    <location>
        <position position="88"/>
    </location>
    <ligand>
        <name>S-adenosyl-L-methionine</name>
        <dbReference type="ChEBI" id="CHEBI:59789"/>
    </ligand>
</feature>
<dbReference type="Pfam" id="PF01739">
    <property type="entry name" value="CheR"/>
    <property type="match status" value="1"/>
</dbReference>
<dbReference type="RefSeq" id="WP_062508479.1">
    <property type="nucleotide sequence ID" value="NZ_BAQZ01000013.1"/>
</dbReference>
<dbReference type="GO" id="GO:0008983">
    <property type="term" value="F:protein-glutamate O-methyltransferase activity"/>
    <property type="evidence" value="ECO:0007669"/>
    <property type="project" value="UniProtKB-EC"/>
</dbReference>
<keyword evidence="9" id="KW-1185">Reference proteome</keyword>
<organism evidence="8 9">
    <name type="scientific">Gluconobacter roseus NBRC 3990</name>
    <dbReference type="NCBI Taxonomy" id="1307950"/>
    <lineage>
        <taxon>Bacteria</taxon>
        <taxon>Pseudomonadati</taxon>
        <taxon>Pseudomonadota</taxon>
        <taxon>Alphaproteobacteria</taxon>
        <taxon>Acetobacterales</taxon>
        <taxon>Acetobacteraceae</taxon>
        <taxon>Gluconobacter</taxon>
    </lineage>
</organism>
<feature type="binding site" evidence="6">
    <location>
        <position position="126"/>
    </location>
    <ligand>
        <name>S-adenosyl-L-methionine</name>
        <dbReference type="ChEBI" id="CHEBI:59789"/>
    </ligand>
</feature>
<feature type="binding site" evidence="6">
    <location>
        <position position="152"/>
    </location>
    <ligand>
        <name>S-adenosyl-L-methionine</name>
        <dbReference type="ChEBI" id="CHEBI:59789"/>
    </ligand>
</feature>
<dbReference type="InterPro" id="IPR036804">
    <property type="entry name" value="CheR_N_sf"/>
</dbReference>
<evidence type="ECO:0000313" key="8">
    <source>
        <dbReference type="EMBL" id="GEB02678.1"/>
    </source>
</evidence>
<dbReference type="InterPro" id="IPR000780">
    <property type="entry name" value="CheR_MeTrfase"/>
</dbReference>
<dbReference type="PIRSF" id="PIRSF000410">
    <property type="entry name" value="CheR"/>
    <property type="match status" value="1"/>
</dbReference>
<dbReference type="SMART" id="SM00138">
    <property type="entry name" value="MeTrc"/>
    <property type="match status" value="1"/>
</dbReference>
<feature type="binding site" evidence="6">
    <location>
        <begin position="206"/>
        <end position="207"/>
    </location>
    <ligand>
        <name>S-adenosyl-L-methionine</name>
        <dbReference type="ChEBI" id="CHEBI:59789"/>
    </ligand>
</feature>
<evidence type="ECO:0000313" key="9">
    <source>
        <dbReference type="Proteomes" id="UP000320772"/>
    </source>
</evidence>
<dbReference type="EMBL" id="BJLY01000001">
    <property type="protein sequence ID" value="GEB02678.1"/>
    <property type="molecule type" value="Genomic_DNA"/>
</dbReference>
<feature type="binding site" evidence="6">
    <location>
        <position position="82"/>
    </location>
    <ligand>
        <name>S-adenosyl-L-methionine</name>
        <dbReference type="ChEBI" id="CHEBI:59789"/>
    </ligand>
</feature>
<protein>
    <recommendedName>
        <fullName evidence="5">Chemotaxis protein methyltransferase</fullName>
        <ecNumber evidence="5">2.1.1.80</ecNumber>
    </recommendedName>
</protein>
<dbReference type="PANTHER" id="PTHR24422:SF19">
    <property type="entry name" value="CHEMOTAXIS PROTEIN METHYLTRANSFERASE"/>
    <property type="match status" value="1"/>
</dbReference>
<keyword evidence="4 5" id="KW-0949">S-adenosyl-L-methionine</keyword>
<keyword evidence="3 5" id="KW-0808">Transferase</keyword>
<dbReference type="SUPFAM" id="SSF47757">
    <property type="entry name" value="Chemotaxis receptor methyltransferase CheR, N-terminal domain"/>
    <property type="match status" value="1"/>
</dbReference>
<dbReference type="InterPro" id="IPR022642">
    <property type="entry name" value="CheR_C"/>
</dbReference>
<reference evidence="8 9" key="1">
    <citation type="submission" date="2019-06" db="EMBL/GenBank/DDBJ databases">
        <title>Whole genome shotgun sequence of Gluconobacter roseus NBRC 3990.</title>
        <authorList>
            <person name="Hosoyama A."/>
            <person name="Uohara A."/>
            <person name="Ohji S."/>
            <person name="Ichikawa N."/>
        </authorList>
    </citation>
    <scope>NUCLEOTIDE SEQUENCE [LARGE SCALE GENOMIC DNA]</scope>
    <source>
        <strain evidence="8 9">NBRC 3990</strain>
    </source>
</reference>
<proteinExistence type="predicted"/>
<dbReference type="STRING" id="586239.AD943_04655"/>
<comment type="function">
    <text evidence="5">Methylation of the membrane-bound methyl-accepting chemotaxis proteins (MCP) to form gamma-glutamyl methyl ester residues in MCP.</text>
</comment>
<evidence type="ECO:0000256" key="4">
    <source>
        <dbReference type="ARBA" id="ARBA00022691"/>
    </source>
</evidence>
<evidence type="ECO:0000256" key="3">
    <source>
        <dbReference type="ARBA" id="ARBA00022679"/>
    </source>
</evidence>
<dbReference type="Gene3D" id="3.40.50.150">
    <property type="entry name" value="Vaccinia Virus protein VP39"/>
    <property type="match status" value="1"/>
</dbReference>
<dbReference type="InterPro" id="IPR050903">
    <property type="entry name" value="Bact_Chemotaxis_MeTrfase"/>
</dbReference>
<evidence type="ECO:0000256" key="6">
    <source>
        <dbReference type="PIRSR" id="PIRSR000410-1"/>
    </source>
</evidence>
<dbReference type="Gene3D" id="1.10.155.10">
    <property type="entry name" value="Chemotaxis receptor methyltransferase CheR, N-terminal domain"/>
    <property type="match status" value="1"/>
</dbReference>
<dbReference type="PRINTS" id="PR00996">
    <property type="entry name" value="CHERMTFRASE"/>
</dbReference>
<sequence length="285" mass="32697">MTVINAPEADAISDENFQIIVRIAKSYAGIALSEKKKSLVYSRISRRVRQEGFGSFDAYCAFLVSDAGVDERQHLVSALTTNVTSFYREKHHFAYLERLLRQKMYRRIERGEELRIWSAACSSGEEAYSIAMTVMKCLSMVPGLKAKILATDIDSDILTQARTGCYDSSESEALFDEGGQAFCRLEGDRVVMSEKLRDMIRFRRLNLVEPWPFSSRFHAIFCRNVAIYFDRETQDRLWRNLAERIFPGGELYLGHSERIAHPERFGLESIGYNAYRKISFGETDS</sequence>
<dbReference type="PANTHER" id="PTHR24422">
    <property type="entry name" value="CHEMOTAXIS PROTEIN METHYLTRANSFERASE"/>
    <property type="match status" value="1"/>
</dbReference>
<name>A0A4Y3M5P5_9PROT</name>
<dbReference type="InterPro" id="IPR029063">
    <property type="entry name" value="SAM-dependent_MTases_sf"/>
</dbReference>
<dbReference type="SUPFAM" id="SSF53335">
    <property type="entry name" value="S-adenosyl-L-methionine-dependent methyltransferases"/>
    <property type="match status" value="1"/>
</dbReference>
<feature type="domain" description="CheR-type methyltransferase" evidence="7">
    <location>
        <begin position="5"/>
        <end position="280"/>
    </location>
</feature>
<evidence type="ECO:0000256" key="2">
    <source>
        <dbReference type="ARBA" id="ARBA00022603"/>
    </source>
</evidence>
<evidence type="ECO:0000259" key="7">
    <source>
        <dbReference type="PROSITE" id="PS50123"/>
    </source>
</evidence>
<feature type="binding site" evidence="6">
    <location>
        <position position="84"/>
    </location>
    <ligand>
        <name>S-adenosyl-L-methionine</name>
        <dbReference type="ChEBI" id="CHEBI:59789"/>
    </ligand>
</feature>
<dbReference type="Pfam" id="PF03705">
    <property type="entry name" value="CheR_N"/>
    <property type="match status" value="1"/>
</dbReference>
<comment type="caution">
    <text evidence="8">The sequence shown here is derived from an EMBL/GenBank/DDBJ whole genome shotgun (WGS) entry which is preliminary data.</text>
</comment>
<evidence type="ECO:0000256" key="5">
    <source>
        <dbReference type="PIRNR" id="PIRNR000410"/>
    </source>
</evidence>
<dbReference type="GO" id="GO:0032259">
    <property type="term" value="P:methylation"/>
    <property type="evidence" value="ECO:0007669"/>
    <property type="project" value="UniProtKB-KW"/>
</dbReference>
<dbReference type="PROSITE" id="PS50123">
    <property type="entry name" value="CHER"/>
    <property type="match status" value="1"/>
</dbReference>
<keyword evidence="2 5" id="KW-0489">Methyltransferase</keyword>
<evidence type="ECO:0000256" key="1">
    <source>
        <dbReference type="ARBA" id="ARBA00001541"/>
    </source>
</evidence>
<dbReference type="AlphaFoldDB" id="A0A4Y3M5P5"/>
<dbReference type="Proteomes" id="UP000320772">
    <property type="component" value="Unassembled WGS sequence"/>
</dbReference>
<feature type="binding site" evidence="6">
    <location>
        <begin position="223"/>
        <end position="224"/>
    </location>
    <ligand>
        <name>S-adenosyl-L-methionine</name>
        <dbReference type="ChEBI" id="CHEBI:59789"/>
    </ligand>
</feature>
<dbReference type="EC" id="2.1.1.80" evidence="5"/>
<gene>
    <name evidence="8" type="ORF">GRO01_02540</name>
</gene>